<name>A0A9D7T5K8_9MICO</name>
<comment type="caution">
    <text evidence="1">The sequence shown here is derived from an EMBL/GenBank/DDBJ whole genome shotgun (WGS) entry which is preliminary data.</text>
</comment>
<protein>
    <submittedName>
        <fullName evidence="1">Uncharacterized protein</fullName>
    </submittedName>
</protein>
<dbReference type="Proteomes" id="UP000886632">
    <property type="component" value="Unassembled WGS sequence"/>
</dbReference>
<evidence type="ECO:0000313" key="2">
    <source>
        <dbReference type="Proteomes" id="UP000886632"/>
    </source>
</evidence>
<reference evidence="1" key="1">
    <citation type="submission" date="2020-10" db="EMBL/GenBank/DDBJ databases">
        <title>Connecting structure to function with the recovery of over 1000 high-quality activated sludge metagenome-assembled genomes encoding full-length rRNA genes using long-read sequencing.</title>
        <authorList>
            <person name="Singleton C.M."/>
            <person name="Petriglieri F."/>
            <person name="Kristensen J.M."/>
            <person name="Kirkegaard R.H."/>
            <person name="Michaelsen T.Y."/>
            <person name="Andersen M.H."/>
            <person name="Karst S.M."/>
            <person name="Dueholm M.S."/>
            <person name="Nielsen P.H."/>
            <person name="Albertsen M."/>
        </authorList>
    </citation>
    <scope>NUCLEOTIDE SEQUENCE</scope>
    <source>
        <strain evidence="1">Ribe_18-Q3-R11-54_MAXAC.001</strain>
    </source>
</reference>
<gene>
    <name evidence="1" type="ORF">IPP00_03355</name>
</gene>
<accession>A0A9D7T5K8</accession>
<organism evidence="1 2">
    <name type="scientific">Candidatus Phosphoribacter hodrii</name>
    <dbReference type="NCBI Taxonomy" id="2953743"/>
    <lineage>
        <taxon>Bacteria</taxon>
        <taxon>Bacillati</taxon>
        <taxon>Actinomycetota</taxon>
        <taxon>Actinomycetes</taxon>
        <taxon>Micrococcales</taxon>
        <taxon>Dermatophilaceae</taxon>
        <taxon>Candidatus Phosphoribacter</taxon>
    </lineage>
</organism>
<evidence type="ECO:0000313" key="1">
    <source>
        <dbReference type="EMBL" id="MBL0003052.1"/>
    </source>
</evidence>
<sequence length="81" mass="8548">MTGAIILIGAPTGKARRAVGAWPTPESIADRLVQALDEAADREQDPERKGWLSKSAAYLGNAGRDLAVEIGATAINRQMGM</sequence>
<proteinExistence type="predicted"/>
<dbReference type="EMBL" id="JADKGK010000007">
    <property type="protein sequence ID" value="MBL0003052.1"/>
    <property type="molecule type" value="Genomic_DNA"/>
</dbReference>
<dbReference type="AlphaFoldDB" id="A0A9D7T5K8"/>